<dbReference type="Gene3D" id="2.120.10.30">
    <property type="entry name" value="TolB, C-terminal domain"/>
    <property type="match status" value="1"/>
</dbReference>
<name>A0A1Y1IRY6_KLENI</name>
<dbReference type="PANTHER" id="PTHR31460:SF3">
    <property type="entry name" value="MESOCENTIN"/>
    <property type="match status" value="1"/>
</dbReference>
<keyword evidence="2" id="KW-1185">Reference proteome</keyword>
<reference evidence="1 2" key="1">
    <citation type="journal article" date="2014" name="Nat. Commun.">
        <title>Klebsormidium flaccidum genome reveals primary factors for plant terrestrial adaptation.</title>
        <authorList>
            <person name="Hori K."/>
            <person name="Maruyama F."/>
            <person name="Fujisawa T."/>
            <person name="Togashi T."/>
            <person name="Yamamoto N."/>
            <person name="Seo M."/>
            <person name="Sato S."/>
            <person name="Yamada T."/>
            <person name="Mori H."/>
            <person name="Tajima N."/>
            <person name="Moriyama T."/>
            <person name="Ikeuchi M."/>
            <person name="Watanabe M."/>
            <person name="Wada H."/>
            <person name="Kobayashi K."/>
            <person name="Saito M."/>
            <person name="Masuda T."/>
            <person name="Sasaki-Sekimoto Y."/>
            <person name="Mashiguchi K."/>
            <person name="Awai K."/>
            <person name="Shimojima M."/>
            <person name="Masuda S."/>
            <person name="Iwai M."/>
            <person name="Nobusawa T."/>
            <person name="Narise T."/>
            <person name="Kondo S."/>
            <person name="Saito H."/>
            <person name="Sato R."/>
            <person name="Murakawa M."/>
            <person name="Ihara Y."/>
            <person name="Oshima-Yamada Y."/>
            <person name="Ohtaka K."/>
            <person name="Satoh M."/>
            <person name="Sonobe K."/>
            <person name="Ishii M."/>
            <person name="Ohtani R."/>
            <person name="Kanamori-Sato M."/>
            <person name="Honoki R."/>
            <person name="Miyazaki D."/>
            <person name="Mochizuki H."/>
            <person name="Umetsu J."/>
            <person name="Higashi K."/>
            <person name="Shibata D."/>
            <person name="Kamiya Y."/>
            <person name="Sato N."/>
            <person name="Nakamura Y."/>
            <person name="Tabata S."/>
            <person name="Ida S."/>
            <person name="Kurokawa K."/>
            <person name="Ohta H."/>
        </authorList>
    </citation>
    <scope>NUCLEOTIDE SEQUENCE [LARGE SCALE GENOMIC DNA]</scope>
    <source>
        <strain evidence="1 2">NIES-2285</strain>
    </source>
</reference>
<sequence length="307" mass="33462">MAAQVQDKVVYNSPQQFPEGIDWDAKNGRFLVGSVLKGNILAIYPDGTTKEVVKDEEYSGCATLGLQVDLPRNRFVVTVHSNNPAAPYDGVAAYDLDSGKRQFLTKLSDVPVETPPVNLPIFANDSAVDAATGEVYITDTQRSLLWKTDADGSNPRLFSGDPLFAAFPKVYFGPFDFGLNGLVVHQDGYIITTHVGAGVAYKVPLDGSPVKKVEIDGLFPGADGIRFRPDGRLVVTSDECVYLVESTDGWETAKILDKVPQDPSISTTAVAIRDGRAYINYAFFAEAFGGKERSEFFLQTADFRVDK</sequence>
<organism evidence="1 2">
    <name type="scientific">Klebsormidium nitens</name>
    <name type="common">Green alga</name>
    <name type="synonym">Ulothrix nitens</name>
    <dbReference type="NCBI Taxonomy" id="105231"/>
    <lineage>
        <taxon>Eukaryota</taxon>
        <taxon>Viridiplantae</taxon>
        <taxon>Streptophyta</taxon>
        <taxon>Klebsormidiophyceae</taxon>
        <taxon>Klebsormidiales</taxon>
        <taxon>Klebsormidiaceae</taxon>
        <taxon>Klebsormidium</taxon>
    </lineage>
</organism>
<dbReference type="SUPFAM" id="SSF63829">
    <property type="entry name" value="Calcium-dependent phosphotriesterase"/>
    <property type="match status" value="1"/>
</dbReference>
<dbReference type="PANTHER" id="PTHR31460">
    <property type="match status" value="1"/>
</dbReference>
<dbReference type="InterPro" id="IPR011042">
    <property type="entry name" value="6-blade_b-propeller_TolB-like"/>
</dbReference>
<evidence type="ECO:0000313" key="1">
    <source>
        <dbReference type="EMBL" id="GAQ92782.1"/>
    </source>
</evidence>
<dbReference type="EMBL" id="DF238084">
    <property type="protein sequence ID" value="GAQ92782.1"/>
    <property type="molecule type" value="Genomic_DNA"/>
</dbReference>
<evidence type="ECO:0000313" key="2">
    <source>
        <dbReference type="Proteomes" id="UP000054558"/>
    </source>
</evidence>
<dbReference type="AlphaFoldDB" id="A0A1Y1IRY6"/>
<dbReference type="InterPro" id="IPR053224">
    <property type="entry name" value="Sensory_adhesion_molecule"/>
</dbReference>
<gene>
    <name evidence="1" type="ORF">KFL_011350020</name>
</gene>
<dbReference type="OrthoDB" id="1885092at2759"/>
<protein>
    <submittedName>
        <fullName evidence="1">Calcium-dependent phosphotriesterase superfamily protein</fullName>
    </submittedName>
</protein>
<proteinExistence type="predicted"/>
<dbReference type="OMA" id="ANITHVY"/>
<accession>A0A1Y1IRY6</accession>
<dbReference type="Proteomes" id="UP000054558">
    <property type="component" value="Unassembled WGS sequence"/>
</dbReference>